<feature type="coiled-coil region" evidence="1">
    <location>
        <begin position="596"/>
        <end position="623"/>
    </location>
</feature>
<evidence type="ECO:0000313" key="3">
    <source>
        <dbReference type="EMBL" id="CBN76938.1"/>
    </source>
</evidence>
<protein>
    <submittedName>
        <fullName evidence="3">Uncharacterized protein</fullName>
    </submittedName>
</protein>
<name>D8LJ54_ECTSI</name>
<keyword evidence="4" id="KW-1185">Reference proteome</keyword>
<dbReference type="STRING" id="2880.D8LJ54"/>
<dbReference type="AlphaFoldDB" id="D8LJ54"/>
<feature type="region of interest" description="Disordered" evidence="2">
    <location>
        <begin position="204"/>
        <end position="254"/>
    </location>
</feature>
<organism evidence="3 4">
    <name type="scientific">Ectocarpus siliculosus</name>
    <name type="common">Brown alga</name>
    <name type="synonym">Conferva siliculosa</name>
    <dbReference type="NCBI Taxonomy" id="2880"/>
    <lineage>
        <taxon>Eukaryota</taxon>
        <taxon>Sar</taxon>
        <taxon>Stramenopiles</taxon>
        <taxon>Ochrophyta</taxon>
        <taxon>PX clade</taxon>
        <taxon>Phaeophyceae</taxon>
        <taxon>Ectocarpales</taxon>
        <taxon>Ectocarpaceae</taxon>
        <taxon>Ectocarpus</taxon>
    </lineage>
</organism>
<evidence type="ECO:0000313" key="4">
    <source>
        <dbReference type="Proteomes" id="UP000002630"/>
    </source>
</evidence>
<dbReference type="EMBL" id="FN648420">
    <property type="protein sequence ID" value="CBN76938.1"/>
    <property type="molecule type" value="Genomic_DNA"/>
</dbReference>
<reference evidence="3 4" key="1">
    <citation type="journal article" date="2010" name="Nature">
        <title>The Ectocarpus genome and the independent evolution of multicellularity in brown algae.</title>
        <authorList>
            <person name="Cock J.M."/>
            <person name="Sterck L."/>
            <person name="Rouze P."/>
            <person name="Scornet D."/>
            <person name="Allen A.E."/>
            <person name="Amoutzias G."/>
            <person name="Anthouard V."/>
            <person name="Artiguenave F."/>
            <person name="Aury J.M."/>
            <person name="Badger J.H."/>
            <person name="Beszteri B."/>
            <person name="Billiau K."/>
            <person name="Bonnet E."/>
            <person name="Bothwell J.H."/>
            <person name="Bowler C."/>
            <person name="Boyen C."/>
            <person name="Brownlee C."/>
            <person name="Carrano C.J."/>
            <person name="Charrier B."/>
            <person name="Cho G.Y."/>
            <person name="Coelho S.M."/>
            <person name="Collen J."/>
            <person name="Corre E."/>
            <person name="Da Silva C."/>
            <person name="Delage L."/>
            <person name="Delaroque N."/>
            <person name="Dittami S.M."/>
            <person name="Doulbeau S."/>
            <person name="Elias M."/>
            <person name="Farnham G."/>
            <person name="Gachon C.M."/>
            <person name="Gschloessl B."/>
            <person name="Heesch S."/>
            <person name="Jabbari K."/>
            <person name="Jubin C."/>
            <person name="Kawai H."/>
            <person name="Kimura K."/>
            <person name="Kloareg B."/>
            <person name="Kupper F.C."/>
            <person name="Lang D."/>
            <person name="Le Bail A."/>
            <person name="Leblanc C."/>
            <person name="Lerouge P."/>
            <person name="Lohr M."/>
            <person name="Lopez P.J."/>
            <person name="Martens C."/>
            <person name="Maumus F."/>
            <person name="Michel G."/>
            <person name="Miranda-Saavedra D."/>
            <person name="Morales J."/>
            <person name="Moreau H."/>
            <person name="Motomura T."/>
            <person name="Nagasato C."/>
            <person name="Napoli C.A."/>
            <person name="Nelson D.R."/>
            <person name="Nyvall-Collen P."/>
            <person name="Peters A.F."/>
            <person name="Pommier C."/>
            <person name="Potin P."/>
            <person name="Poulain J."/>
            <person name="Quesneville H."/>
            <person name="Read B."/>
            <person name="Rensing S.A."/>
            <person name="Ritter A."/>
            <person name="Rousvoal S."/>
            <person name="Samanta M."/>
            <person name="Samson G."/>
            <person name="Schroeder D.C."/>
            <person name="Segurens B."/>
            <person name="Strittmatter M."/>
            <person name="Tonon T."/>
            <person name="Tregear J.W."/>
            <person name="Valentin K."/>
            <person name="von Dassow P."/>
            <person name="Yamagishi T."/>
            <person name="Van de Peer Y."/>
            <person name="Wincker P."/>
        </authorList>
    </citation>
    <scope>NUCLEOTIDE SEQUENCE [LARGE SCALE GENOMIC DNA]</scope>
    <source>
        <strain evidence="4">Ec32 / CCAP1310/4</strain>
    </source>
</reference>
<feature type="region of interest" description="Disordered" evidence="2">
    <location>
        <begin position="410"/>
        <end position="455"/>
    </location>
</feature>
<dbReference type="InParanoid" id="D8LJ54"/>
<feature type="compositionally biased region" description="Basic residues" evidence="2">
    <location>
        <begin position="437"/>
        <end position="450"/>
    </location>
</feature>
<gene>
    <name evidence="3" type="ORF">Esi_0024_0071</name>
</gene>
<evidence type="ECO:0000256" key="2">
    <source>
        <dbReference type="SAM" id="MobiDB-lite"/>
    </source>
</evidence>
<dbReference type="Proteomes" id="UP000002630">
    <property type="component" value="Linkage Group LG15"/>
</dbReference>
<sequence length="939" mass="97628">MVVLDLFAACARGSPHFRQYVKGLRRKRELFRRLLGLLGPMCDGKIVVRALCALTRVLAGDPLEGKVFDRGNALETASLVIDNLLDLSVCSERVVCVDNLTPRHGGAGAGGSGRLGEQRRFADVASDLARSQCLLVGGGALGAVSGPSTGAAAGVGVIPAGFLLGPTGVGVSWAAAAASAGIGREDPLQAALLERIGAVALGGGRHSKRTPAAGRGGGAGVRRADGSRSSDESDGSEYAGIDDGDGDERSFGCGSGLEHPAGLADAASFFEGPGGGLSLLVLRLRQIGGDLASAQAKQKLGLSSPSLVAARPAWPVSAATGAGALKARAVEMELELTSVLCLLSSLALAVPAAGRALARALPLEAAFGPVLAAQRCVLCGTDPADFSRAPVEIVLVSLTLIAQLGVELSGTGGGSGDAQSSGDDITASEAEEEEGHRRRARRRWRRRQQRQGRQDAARAARLRRFLGEQAAAGEVKLCLGHAACRAESKDLARRAAALISLLQAGGGADALLVADSLYAFAQAAEAREGELRSRAAAAEAAACRERAAGARRAAALDEAEGLVAQIESRNAEDIRRLSEQENGARRRLEDSHARAVRRGEVSLRRAEENVADLERVLSSKEEALGCAGREARAKDLEIAALRGDLAGEQRLRAAVTVKLEAASAERDELSRGKAEAEAFLEALKEELSKVREEGLVSSKGWEDERANAARGWAAAREAEEGLELSNGRVEEVYGKLILLARGYKGLEEDSRCQAVEGERLLVESESKTKLLQEQAREEERRHRLTKAAAKDGEASLRRAEQRLAKVSEEAAEAQAAAGAAKAAVRELVEKAASADREAGIRREEVAGFKAELERLRAACAEKDVELANKSKELGQQAGIIDYINKLSSNAAAEAAAAGGSKAVIANLVPAQAVTLHGSSGGNGDAGTPVPASAGQPHVV</sequence>
<feature type="coiled-coil region" evidence="1">
    <location>
        <begin position="666"/>
        <end position="693"/>
    </location>
</feature>
<dbReference type="OrthoDB" id="10594615at2759"/>
<feature type="compositionally biased region" description="Basic and acidic residues" evidence="2">
    <location>
        <begin position="222"/>
        <end position="231"/>
    </location>
</feature>
<accession>D8LJ54</accession>
<evidence type="ECO:0000256" key="1">
    <source>
        <dbReference type="SAM" id="Coils"/>
    </source>
</evidence>
<feature type="coiled-coil region" evidence="1">
    <location>
        <begin position="761"/>
        <end position="816"/>
    </location>
</feature>
<dbReference type="EMBL" id="FN649740">
    <property type="protein sequence ID" value="CBN76938.1"/>
    <property type="molecule type" value="Genomic_DNA"/>
</dbReference>
<proteinExistence type="predicted"/>
<feature type="region of interest" description="Disordered" evidence="2">
    <location>
        <begin position="918"/>
        <end position="939"/>
    </location>
</feature>
<feature type="compositionally biased region" description="Acidic residues" evidence="2">
    <location>
        <begin position="232"/>
        <end position="246"/>
    </location>
</feature>
<keyword evidence="1" id="KW-0175">Coiled coil</keyword>